<protein>
    <submittedName>
        <fullName evidence="3">Uncharacterized protein</fullName>
    </submittedName>
</protein>
<feature type="compositionally biased region" description="Pro residues" evidence="2">
    <location>
        <begin position="1"/>
        <end position="14"/>
    </location>
</feature>
<comment type="caution">
    <text evidence="3">The sequence shown here is derived from an EMBL/GenBank/DDBJ whole genome shotgun (WGS) entry which is preliminary data.</text>
</comment>
<reference evidence="3 4" key="1">
    <citation type="journal article" name="Sci. Rep.">
        <title>Genome-scale phylogenetic analyses confirm Olpidium as the closest living zoosporic fungus to the non-flagellated, terrestrial fungi.</title>
        <authorList>
            <person name="Chang Y."/>
            <person name="Rochon D."/>
            <person name="Sekimoto S."/>
            <person name="Wang Y."/>
            <person name="Chovatia M."/>
            <person name="Sandor L."/>
            <person name="Salamov A."/>
            <person name="Grigoriev I.V."/>
            <person name="Stajich J.E."/>
            <person name="Spatafora J.W."/>
        </authorList>
    </citation>
    <scope>NUCLEOTIDE SEQUENCE [LARGE SCALE GENOMIC DNA]</scope>
    <source>
        <strain evidence="3">S191</strain>
    </source>
</reference>
<accession>A0A8H8DHB8</accession>
<dbReference type="EMBL" id="JAEFCI010008846">
    <property type="protein sequence ID" value="KAG5458196.1"/>
    <property type="molecule type" value="Genomic_DNA"/>
</dbReference>
<dbReference type="GO" id="GO:0016491">
    <property type="term" value="F:oxidoreductase activity"/>
    <property type="evidence" value="ECO:0007669"/>
    <property type="project" value="TreeGrafter"/>
</dbReference>
<proteinExistence type="inferred from homology"/>
<dbReference type="InterPro" id="IPR051468">
    <property type="entry name" value="Fungal_SecMetab_SDRs"/>
</dbReference>
<name>A0A8H8DHB8_9FUNG</name>
<dbReference type="AlphaFoldDB" id="A0A8H8DHB8"/>
<feature type="region of interest" description="Disordered" evidence="2">
    <location>
        <begin position="102"/>
        <end position="121"/>
    </location>
</feature>
<dbReference type="GO" id="GO:0005737">
    <property type="term" value="C:cytoplasm"/>
    <property type="evidence" value="ECO:0007669"/>
    <property type="project" value="TreeGrafter"/>
</dbReference>
<dbReference type="Proteomes" id="UP000673691">
    <property type="component" value="Unassembled WGS sequence"/>
</dbReference>
<dbReference type="InterPro" id="IPR036291">
    <property type="entry name" value="NAD(P)-bd_dom_sf"/>
</dbReference>
<evidence type="ECO:0000313" key="3">
    <source>
        <dbReference type="EMBL" id="KAG5458196.1"/>
    </source>
</evidence>
<organism evidence="3 4">
    <name type="scientific">Olpidium bornovanus</name>
    <dbReference type="NCBI Taxonomy" id="278681"/>
    <lineage>
        <taxon>Eukaryota</taxon>
        <taxon>Fungi</taxon>
        <taxon>Fungi incertae sedis</taxon>
        <taxon>Olpidiomycota</taxon>
        <taxon>Olpidiomycotina</taxon>
        <taxon>Olpidiomycetes</taxon>
        <taxon>Olpidiales</taxon>
        <taxon>Olpidiaceae</taxon>
        <taxon>Olpidium</taxon>
    </lineage>
</organism>
<evidence type="ECO:0000256" key="1">
    <source>
        <dbReference type="ARBA" id="ARBA00006484"/>
    </source>
</evidence>
<dbReference type="OrthoDB" id="191139at2759"/>
<comment type="similarity">
    <text evidence="1">Belongs to the short-chain dehydrogenases/reductases (SDR) family.</text>
</comment>
<gene>
    <name evidence="3" type="ORF">BJ554DRAFT_1627</name>
</gene>
<evidence type="ECO:0000256" key="2">
    <source>
        <dbReference type="SAM" id="MobiDB-lite"/>
    </source>
</evidence>
<feature type="region of interest" description="Disordered" evidence="2">
    <location>
        <begin position="1"/>
        <end position="51"/>
    </location>
</feature>
<dbReference type="PANTHER" id="PTHR43544">
    <property type="entry name" value="SHORT-CHAIN DEHYDROGENASE/REDUCTASE"/>
    <property type="match status" value="1"/>
</dbReference>
<dbReference type="SUPFAM" id="SSF51735">
    <property type="entry name" value="NAD(P)-binding Rossmann-fold domains"/>
    <property type="match status" value="1"/>
</dbReference>
<sequence>MDPPREPPPPPPPAAAAAPASLPPPRGSDAERRAPEELAAAGCAPPAPLPPWRTLFTEEEVAAATRVFRIIADNPDLKKHAQASPELAALFSVAREVVHPTRGQLEARRREAKQKKKAGDRAALEMVSAERGPAEEGRSLVGATDCADPSVIRYSALRHASSLQSGIRQMRKVKAVGYSGGSVDIPLPPWVAGSAEIDAFIDSQSVAEATAVRDAGAAFPPASHVLYGAESSDSLSPAAPPLAQAEAAETARSSPATTAHKALAPLKRKLNSKRKCHICFKQIEYLHHFYDQLCTPGCAEFNYTKRFSEANMCGRVCLVTGARVKVTKSVFVAFPHDAARRYAQEPDFLSFRGRLSIYGLDFRDVSLLHHFTVHVKAVYGRLDVLINNAAQTVRRPSSYYAHLLENEAEAVPRAVLDVADVVDVHRASGGGFRFHHGNPGVLASVRTGSDTAETAADETSPLVPLATEIVPPGAINVSAANSQLALLDHDHGQRGHAHFPHGLYDRDDQQVDLREHNSWTQRAGEISTVEMMEVHAINAFAPWVLVSETSAADFAQDNIYMTAVDTGWVGRPVSIASNVFPFHRIAMMLIRACRNLEQITDEAPVDLHERRADAPPPLDEWDGAMRVLDPVLSGIAGEEKLWGVVSRRSLSKPSARIAGCLLRSADQNGRPCILECHFFCRVNAVPEKLLSIREYCV</sequence>
<evidence type="ECO:0000313" key="4">
    <source>
        <dbReference type="Proteomes" id="UP000673691"/>
    </source>
</evidence>
<keyword evidence="4" id="KW-1185">Reference proteome</keyword>
<dbReference type="PANTHER" id="PTHR43544:SF2">
    <property type="entry name" value="OXIDOREDUCTASE"/>
    <property type="match status" value="1"/>
</dbReference>